<proteinExistence type="inferred from homology"/>
<feature type="transmembrane region" description="Helical" evidence="8">
    <location>
        <begin position="320"/>
        <end position="337"/>
    </location>
</feature>
<evidence type="ECO:0000256" key="4">
    <source>
        <dbReference type="ARBA" id="ARBA00022679"/>
    </source>
</evidence>
<dbReference type="Proteomes" id="UP000708148">
    <property type="component" value="Unassembled WGS sequence"/>
</dbReference>
<comment type="similarity">
    <text evidence="3">Belongs to the wax synthase family.</text>
</comment>
<feature type="transmembrane region" description="Helical" evidence="8">
    <location>
        <begin position="13"/>
        <end position="31"/>
    </location>
</feature>
<keyword evidence="7 8" id="KW-0472">Membrane</keyword>
<dbReference type="Pfam" id="PF13813">
    <property type="entry name" value="MBOAT_2"/>
    <property type="match status" value="1"/>
</dbReference>
<dbReference type="AlphaFoldDB" id="A0A8S1IV49"/>
<evidence type="ECO:0000256" key="1">
    <source>
        <dbReference type="ARBA" id="ARBA00004141"/>
    </source>
</evidence>
<comment type="pathway">
    <text evidence="2">Secondary metabolite biosynthesis.</text>
</comment>
<keyword evidence="6 8" id="KW-1133">Transmembrane helix</keyword>
<dbReference type="OrthoDB" id="1077582at2759"/>
<feature type="transmembrane region" description="Helical" evidence="8">
    <location>
        <begin position="141"/>
        <end position="159"/>
    </location>
</feature>
<feature type="transmembrane region" description="Helical" evidence="8">
    <location>
        <begin position="257"/>
        <end position="282"/>
    </location>
</feature>
<evidence type="ECO:0000259" key="9">
    <source>
        <dbReference type="Pfam" id="PF13813"/>
    </source>
</evidence>
<keyword evidence="5 8" id="KW-0812">Transmembrane</keyword>
<dbReference type="PANTHER" id="PTHR31595">
    <property type="entry name" value="LONG-CHAIN-ALCOHOL O-FATTY-ACYLTRANSFERASE 3-RELATED"/>
    <property type="match status" value="1"/>
</dbReference>
<feature type="transmembrane region" description="Helical" evidence="8">
    <location>
        <begin position="288"/>
        <end position="308"/>
    </location>
</feature>
<evidence type="ECO:0000313" key="10">
    <source>
        <dbReference type="EMBL" id="CAD7697985.1"/>
    </source>
</evidence>
<dbReference type="InterPro" id="IPR032805">
    <property type="entry name" value="Wax_synthase_dom"/>
</dbReference>
<feature type="transmembrane region" description="Helical" evidence="8">
    <location>
        <begin position="171"/>
        <end position="196"/>
    </location>
</feature>
<evidence type="ECO:0000256" key="2">
    <source>
        <dbReference type="ARBA" id="ARBA00005179"/>
    </source>
</evidence>
<dbReference type="InterPro" id="IPR044851">
    <property type="entry name" value="Wax_synthase"/>
</dbReference>
<evidence type="ECO:0000256" key="7">
    <source>
        <dbReference type="ARBA" id="ARBA00023136"/>
    </source>
</evidence>
<gene>
    <name evidence="10" type="ORF">OSTQU699_LOCUS3345</name>
    <name evidence="11" type="ORF">OSTQU699_LOCUS9309</name>
</gene>
<sequence>MDPYALGPDSIPWAIRAALLVVYGLGSAWWVRAVGQHMRAGLLPAALLAPVLIANAAVPLMFEPDKEVLSIAVLSFIFSWLANAKMVAFYLGRGPLARHLDSGFLPFAAFLLLPLLPKDTAHGEGLRDKEATARRVSSKHATLALGKAVLLMAVCLALANVDMPHVPRDLLYALGMYGLLGVIMDGTCSLTCMFGLELAPHFDKPWLSTSVAEFWGRRWNLVAADSLRALAFDPLREGRLFRVSPKPAQPRSASSHLLATMVGVLLTFALSGLFHGATFWHLTRTFGWRWLAFFCLQGPLVIIERFIVRRLWPKMPQIVAILYAIAALELGGRYLFIAPAEDMGLDRKVVKAILDLGAGMFGS</sequence>
<evidence type="ECO:0000313" key="11">
    <source>
        <dbReference type="EMBL" id="CAD7703952.1"/>
    </source>
</evidence>
<evidence type="ECO:0000256" key="5">
    <source>
        <dbReference type="ARBA" id="ARBA00022692"/>
    </source>
</evidence>
<feature type="transmembrane region" description="Helical" evidence="8">
    <location>
        <begin position="43"/>
        <end position="62"/>
    </location>
</feature>
<keyword evidence="4" id="KW-0808">Transferase</keyword>
<name>A0A8S1IV49_9CHLO</name>
<protein>
    <recommendedName>
        <fullName evidence="9">Wax synthase domain-containing protein</fullName>
    </recommendedName>
</protein>
<keyword evidence="12" id="KW-1185">Reference proteome</keyword>
<feature type="domain" description="Wax synthase" evidence="9">
    <location>
        <begin position="200"/>
        <end position="295"/>
    </location>
</feature>
<evidence type="ECO:0000256" key="3">
    <source>
        <dbReference type="ARBA" id="ARBA00007282"/>
    </source>
</evidence>
<dbReference type="EMBL" id="CAJHUC010002540">
    <property type="protein sequence ID" value="CAD7703952.1"/>
    <property type="molecule type" value="Genomic_DNA"/>
</dbReference>
<evidence type="ECO:0000256" key="6">
    <source>
        <dbReference type="ARBA" id="ARBA00022989"/>
    </source>
</evidence>
<accession>A0A8S1IV49</accession>
<evidence type="ECO:0000256" key="8">
    <source>
        <dbReference type="SAM" id="Phobius"/>
    </source>
</evidence>
<dbReference type="EMBL" id="CAJHUC010000737">
    <property type="protein sequence ID" value="CAD7697985.1"/>
    <property type="molecule type" value="Genomic_DNA"/>
</dbReference>
<dbReference type="GO" id="GO:0016020">
    <property type="term" value="C:membrane"/>
    <property type="evidence" value="ECO:0007669"/>
    <property type="project" value="UniProtKB-SubCell"/>
</dbReference>
<evidence type="ECO:0000313" key="12">
    <source>
        <dbReference type="Proteomes" id="UP000708148"/>
    </source>
</evidence>
<comment type="subcellular location">
    <subcellularLocation>
        <location evidence="1">Membrane</location>
        <topology evidence="1">Multi-pass membrane protein</topology>
    </subcellularLocation>
</comment>
<reference evidence="10" key="1">
    <citation type="submission" date="2020-12" db="EMBL/GenBank/DDBJ databases">
        <authorList>
            <person name="Iha C."/>
        </authorList>
    </citation>
    <scope>NUCLEOTIDE SEQUENCE</scope>
</reference>
<dbReference type="PANTHER" id="PTHR31595:SF57">
    <property type="entry name" value="OS04G0481900 PROTEIN"/>
    <property type="match status" value="1"/>
</dbReference>
<comment type="caution">
    <text evidence="10">The sequence shown here is derived from an EMBL/GenBank/DDBJ whole genome shotgun (WGS) entry which is preliminary data.</text>
</comment>
<dbReference type="GO" id="GO:0008374">
    <property type="term" value="F:O-acyltransferase activity"/>
    <property type="evidence" value="ECO:0007669"/>
    <property type="project" value="InterPro"/>
</dbReference>
<feature type="transmembrane region" description="Helical" evidence="8">
    <location>
        <begin position="68"/>
        <end position="91"/>
    </location>
</feature>
<organism evidence="10 12">
    <name type="scientific">Ostreobium quekettii</name>
    <dbReference type="NCBI Taxonomy" id="121088"/>
    <lineage>
        <taxon>Eukaryota</taxon>
        <taxon>Viridiplantae</taxon>
        <taxon>Chlorophyta</taxon>
        <taxon>core chlorophytes</taxon>
        <taxon>Ulvophyceae</taxon>
        <taxon>TCBD clade</taxon>
        <taxon>Bryopsidales</taxon>
        <taxon>Ostreobineae</taxon>
        <taxon>Ostreobiaceae</taxon>
        <taxon>Ostreobium</taxon>
    </lineage>
</organism>
<dbReference type="GO" id="GO:0006629">
    <property type="term" value="P:lipid metabolic process"/>
    <property type="evidence" value="ECO:0007669"/>
    <property type="project" value="InterPro"/>
</dbReference>